<name>A0A2S7X6W8_9GAMM</name>
<evidence type="ECO:0000313" key="2">
    <source>
        <dbReference type="EMBL" id="PQJ86906.1"/>
    </source>
</evidence>
<dbReference type="EMBL" id="BSOU01000002">
    <property type="protein sequence ID" value="GLR73971.1"/>
    <property type="molecule type" value="Genomic_DNA"/>
</dbReference>
<dbReference type="InterPro" id="IPR023998">
    <property type="entry name" value="FCR-like"/>
</dbReference>
<reference evidence="2 3" key="2">
    <citation type="submission" date="2016-12" db="EMBL/GenBank/DDBJ databases">
        <title>Diversity of luminous bacteria.</title>
        <authorList>
            <person name="Yoshizawa S."/>
            <person name="Kogure K."/>
        </authorList>
    </citation>
    <scope>NUCLEOTIDE SEQUENCE [LARGE SCALE GENOMIC DNA]</scope>
    <source>
        <strain evidence="2 3">NBRC 105001</strain>
    </source>
</reference>
<dbReference type="AlphaFoldDB" id="A0A2S7X6W8"/>
<protein>
    <submittedName>
        <fullName evidence="2">Siderophore ferric iron reductase</fullName>
    </submittedName>
</protein>
<dbReference type="NCBIfam" id="TIGR03950">
    <property type="entry name" value="sidero_Fe_reduc"/>
    <property type="match status" value="1"/>
</dbReference>
<dbReference type="Proteomes" id="UP001156660">
    <property type="component" value="Unassembled WGS sequence"/>
</dbReference>
<dbReference type="EMBL" id="MSCP01000002">
    <property type="protein sequence ID" value="PQJ86906.1"/>
    <property type="molecule type" value="Genomic_DNA"/>
</dbReference>
<dbReference type="GO" id="GO:0051537">
    <property type="term" value="F:2 iron, 2 sulfur cluster binding"/>
    <property type="evidence" value="ECO:0007669"/>
    <property type="project" value="InterPro"/>
</dbReference>
<gene>
    <name evidence="2" type="ORF">BTO23_12285</name>
    <name evidence="1" type="ORF">GCM10007855_08450</name>
</gene>
<keyword evidence="4" id="KW-1185">Reference proteome</keyword>
<comment type="caution">
    <text evidence="2">The sequence shown here is derived from an EMBL/GenBank/DDBJ whole genome shotgun (WGS) entry which is preliminary data.</text>
</comment>
<dbReference type="RefSeq" id="WP_061029798.1">
    <property type="nucleotide sequence ID" value="NZ_BSOU01000002.1"/>
</dbReference>
<dbReference type="Proteomes" id="UP000239273">
    <property type="component" value="Unassembled WGS sequence"/>
</dbReference>
<evidence type="ECO:0000313" key="1">
    <source>
        <dbReference type="EMBL" id="GLR73971.1"/>
    </source>
</evidence>
<evidence type="ECO:0000313" key="4">
    <source>
        <dbReference type="Proteomes" id="UP001156660"/>
    </source>
</evidence>
<dbReference type="OrthoDB" id="7942745at2"/>
<accession>A0A2S7X6W8</accession>
<reference evidence="4" key="3">
    <citation type="journal article" date="2019" name="Int. J. Syst. Evol. Microbiol.">
        <title>The Global Catalogue of Microorganisms (GCM) 10K type strain sequencing project: providing services to taxonomists for standard genome sequencing and annotation.</title>
        <authorList>
            <consortium name="The Broad Institute Genomics Platform"/>
            <consortium name="The Broad Institute Genome Sequencing Center for Infectious Disease"/>
            <person name="Wu L."/>
            <person name="Ma J."/>
        </authorList>
    </citation>
    <scope>NUCLEOTIDE SEQUENCE [LARGE SCALE GENOMIC DNA]</scope>
    <source>
        <strain evidence="4">NBRC 105001</strain>
    </source>
</reference>
<organism evidence="2 3">
    <name type="scientific">Aliivibrio sifiae</name>
    <dbReference type="NCBI Taxonomy" id="566293"/>
    <lineage>
        <taxon>Bacteria</taxon>
        <taxon>Pseudomonadati</taxon>
        <taxon>Pseudomonadota</taxon>
        <taxon>Gammaproteobacteria</taxon>
        <taxon>Vibrionales</taxon>
        <taxon>Vibrionaceae</taxon>
        <taxon>Aliivibrio</taxon>
    </lineage>
</organism>
<reference evidence="1" key="1">
    <citation type="journal article" date="2014" name="Int. J. Syst. Evol. Microbiol.">
        <title>Complete genome of a new Firmicutes species belonging to the dominant human colonic microbiota ('Ruminococcus bicirculans') reveals two chromosomes and a selective capacity to utilize plant glucans.</title>
        <authorList>
            <consortium name="NISC Comparative Sequencing Program"/>
            <person name="Wegmann U."/>
            <person name="Louis P."/>
            <person name="Goesmann A."/>
            <person name="Henrissat B."/>
            <person name="Duncan S.H."/>
            <person name="Flint H.J."/>
        </authorList>
    </citation>
    <scope>NUCLEOTIDE SEQUENCE</scope>
    <source>
        <strain evidence="1">NBRC 105001</strain>
    </source>
</reference>
<sequence length="244" mass="28014">MQNNDVFELLFSLSKQVTPYLSGQLLSQLTTDDEQENLHISRDNSLSIQALYDRLSQESEEAGNAYWLTRTWDLLCWQPIYISFISVYQLHAIPDIKNMSQLVQSNFIAGFTFHHSELTFGSPEKIVPVAASQLMTLFDSYREDISLWTRIRPGFTNHLIADGLLNCVIKLQTFHPELSNEYLIEQAELWLTAFNLPNKHLSSLKVDLVSNQLKLVRTSCCLVYKCNGRNLCEDCPRHPDNKGL</sequence>
<proteinExistence type="predicted"/>
<reference evidence="1" key="4">
    <citation type="submission" date="2023-01" db="EMBL/GenBank/DDBJ databases">
        <title>Draft genome sequence of Aliivibrio sifiae strain NBRC 105001.</title>
        <authorList>
            <person name="Sun Q."/>
            <person name="Mori K."/>
        </authorList>
    </citation>
    <scope>NUCLEOTIDE SEQUENCE</scope>
    <source>
        <strain evidence="1">NBRC 105001</strain>
    </source>
</reference>
<evidence type="ECO:0000313" key="3">
    <source>
        <dbReference type="Proteomes" id="UP000239273"/>
    </source>
</evidence>